<feature type="region of interest" description="Disordered" evidence="1">
    <location>
        <begin position="72"/>
        <end position="99"/>
    </location>
</feature>
<proteinExistence type="predicted"/>
<feature type="region of interest" description="Disordered" evidence="1">
    <location>
        <begin position="21"/>
        <end position="49"/>
    </location>
</feature>
<name>A0A382GCN2_9ZZZZ</name>
<evidence type="ECO:0000313" key="2">
    <source>
        <dbReference type="EMBL" id="SVB72404.1"/>
    </source>
</evidence>
<accession>A0A382GCN2</accession>
<gene>
    <name evidence="2" type="ORF">METZ01_LOCUS225258</name>
</gene>
<dbReference type="EMBL" id="UINC01054553">
    <property type="protein sequence ID" value="SVB72404.1"/>
    <property type="molecule type" value="Genomic_DNA"/>
</dbReference>
<evidence type="ECO:0000256" key="1">
    <source>
        <dbReference type="SAM" id="MobiDB-lite"/>
    </source>
</evidence>
<sequence length="213" mass="23155">HGGACLAGRGPRGIFARLVAGGPARGPAQRRGYPRGRQRQHRRDQCVPRAGQRHRRCGAACRCDERAVAVPVSPGASGRGVPRESSARVANAAHADRRVSDTRAQLPMLAWFQGRQGHRHDRRRGGGACADATWDLHWRLDCFFRGQPLRVGGVDRGGGCAAGQRCGVAGRGWRPLRVDVLDFSVPRCDGDLEASDKHSTAQERHRASRVGRI</sequence>
<feature type="non-terminal residue" evidence="2">
    <location>
        <position position="213"/>
    </location>
</feature>
<dbReference type="AlphaFoldDB" id="A0A382GCN2"/>
<reference evidence="2" key="1">
    <citation type="submission" date="2018-05" db="EMBL/GenBank/DDBJ databases">
        <authorList>
            <person name="Lanie J.A."/>
            <person name="Ng W.-L."/>
            <person name="Kazmierczak K.M."/>
            <person name="Andrzejewski T.M."/>
            <person name="Davidsen T.M."/>
            <person name="Wayne K.J."/>
            <person name="Tettelin H."/>
            <person name="Glass J.I."/>
            <person name="Rusch D."/>
            <person name="Podicherti R."/>
            <person name="Tsui H.-C.T."/>
            <person name="Winkler M.E."/>
        </authorList>
    </citation>
    <scope>NUCLEOTIDE SEQUENCE</scope>
</reference>
<feature type="compositionally biased region" description="Low complexity" evidence="1">
    <location>
        <begin position="21"/>
        <end position="31"/>
    </location>
</feature>
<feature type="compositionally biased region" description="Basic residues" evidence="1">
    <location>
        <begin position="32"/>
        <end position="42"/>
    </location>
</feature>
<feature type="region of interest" description="Disordered" evidence="1">
    <location>
        <begin position="193"/>
        <end position="213"/>
    </location>
</feature>
<organism evidence="2">
    <name type="scientific">marine metagenome</name>
    <dbReference type="NCBI Taxonomy" id="408172"/>
    <lineage>
        <taxon>unclassified sequences</taxon>
        <taxon>metagenomes</taxon>
        <taxon>ecological metagenomes</taxon>
    </lineage>
</organism>
<feature type="compositionally biased region" description="Basic and acidic residues" evidence="1">
    <location>
        <begin position="193"/>
        <end position="205"/>
    </location>
</feature>
<feature type="non-terminal residue" evidence="2">
    <location>
        <position position="1"/>
    </location>
</feature>
<protein>
    <submittedName>
        <fullName evidence="2">Uncharacterized protein</fullName>
    </submittedName>
</protein>